<dbReference type="Proteomes" id="UP000190831">
    <property type="component" value="Chromosome G"/>
</dbReference>
<dbReference type="EC" id="3.6.1.1" evidence="3"/>
<dbReference type="PANTHER" id="PTHR10286">
    <property type="entry name" value="INORGANIC PYROPHOSPHATASE"/>
    <property type="match status" value="1"/>
</dbReference>
<evidence type="ECO:0000256" key="2">
    <source>
        <dbReference type="ARBA" id="ARBA00006220"/>
    </source>
</evidence>
<dbReference type="CDD" id="cd00412">
    <property type="entry name" value="pyrophosphatase"/>
    <property type="match status" value="1"/>
</dbReference>
<evidence type="ECO:0000313" key="9">
    <source>
        <dbReference type="Proteomes" id="UP000190831"/>
    </source>
</evidence>
<evidence type="ECO:0000256" key="7">
    <source>
        <dbReference type="ARBA" id="ARBA00032535"/>
    </source>
</evidence>
<evidence type="ECO:0000256" key="6">
    <source>
        <dbReference type="ARBA" id="ARBA00022842"/>
    </source>
</evidence>
<dbReference type="Pfam" id="PF00719">
    <property type="entry name" value="Pyrophosphatase"/>
    <property type="match status" value="1"/>
</dbReference>
<evidence type="ECO:0000256" key="4">
    <source>
        <dbReference type="ARBA" id="ARBA00022723"/>
    </source>
</evidence>
<dbReference type="InterPro" id="IPR036649">
    <property type="entry name" value="Pyrophosphatase_sf"/>
</dbReference>
<dbReference type="STRING" id="4955.A0A1G4MHC1"/>
<dbReference type="FunFam" id="3.90.80.10:FF:000007">
    <property type="entry name" value="Inorganic pyrophosphatase, mitochondrial"/>
    <property type="match status" value="1"/>
</dbReference>
<evidence type="ECO:0000256" key="1">
    <source>
        <dbReference type="ARBA" id="ARBA00001946"/>
    </source>
</evidence>
<dbReference type="InterPro" id="IPR008162">
    <property type="entry name" value="Pyrophosphatase"/>
</dbReference>
<dbReference type="OMA" id="KEVDRWH"/>
<sequence>MLKVSKGICTPLSRLLLMRTHVRSRSYGTVIQGSKYTPEYTQYLTLSNGEVGSYFHDIPYELDFNSRTVNMVVEIPRWSNGKFEISRNKEFNPITQDVKNGKVRFVNNIFPFHGYITNYGAIPQTWEDPTVESREEGLKGLKGDNDPLDCCEIGSKVLAMGDIKKVKVLGSLALIDEDELDWKIIVIDLEDPMCDKVNSIHDVEEHFPGLLEATRKWFRDYKIPTGKSANKFAFGGNFKDAEETMSIIKGCHSSWKKLFEQQYGNHISLPAIKRAGSGVIHKSSVVEDGKLPSEVAKWYYV</sequence>
<dbReference type="EMBL" id="LT598486">
    <property type="protein sequence ID" value="SCW03316.1"/>
    <property type="molecule type" value="Genomic_DNA"/>
</dbReference>
<name>A0A1G4MHC1_LACFM</name>
<keyword evidence="6" id="KW-0460">Magnesium</keyword>
<evidence type="ECO:0000313" key="8">
    <source>
        <dbReference type="EMBL" id="SCW03316.1"/>
    </source>
</evidence>
<gene>
    <name evidence="8" type="ORF">LAFE_0G07734G</name>
</gene>
<dbReference type="GO" id="GO:0000287">
    <property type="term" value="F:magnesium ion binding"/>
    <property type="evidence" value="ECO:0007669"/>
    <property type="project" value="InterPro"/>
</dbReference>
<keyword evidence="5" id="KW-0378">Hydrolase</keyword>
<keyword evidence="9" id="KW-1185">Reference proteome</keyword>
<evidence type="ECO:0000256" key="3">
    <source>
        <dbReference type="ARBA" id="ARBA00012146"/>
    </source>
</evidence>
<reference evidence="8 9" key="1">
    <citation type="submission" date="2016-03" db="EMBL/GenBank/DDBJ databases">
        <authorList>
            <person name="Devillers H."/>
        </authorList>
    </citation>
    <scope>NUCLEOTIDE SEQUENCE [LARGE SCALE GENOMIC DNA]</scope>
    <source>
        <strain evidence="8">CBS 6772</strain>
    </source>
</reference>
<protein>
    <recommendedName>
        <fullName evidence="3">inorganic diphosphatase</fullName>
        <ecNumber evidence="3">3.6.1.1</ecNumber>
    </recommendedName>
    <alternativeName>
        <fullName evidence="7">Pyrophosphate phospho-hydrolase</fullName>
    </alternativeName>
</protein>
<dbReference type="Gene3D" id="3.90.80.10">
    <property type="entry name" value="Inorganic pyrophosphatase"/>
    <property type="match status" value="1"/>
</dbReference>
<proteinExistence type="inferred from homology"/>
<evidence type="ECO:0000256" key="5">
    <source>
        <dbReference type="ARBA" id="ARBA00022801"/>
    </source>
</evidence>
<keyword evidence="4" id="KW-0479">Metal-binding</keyword>
<organism evidence="8 9">
    <name type="scientific">Lachancea fermentati</name>
    <name type="common">Zygosaccharomyces fermentati</name>
    <dbReference type="NCBI Taxonomy" id="4955"/>
    <lineage>
        <taxon>Eukaryota</taxon>
        <taxon>Fungi</taxon>
        <taxon>Dikarya</taxon>
        <taxon>Ascomycota</taxon>
        <taxon>Saccharomycotina</taxon>
        <taxon>Saccharomycetes</taxon>
        <taxon>Saccharomycetales</taxon>
        <taxon>Saccharomycetaceae</taxon>
        <taxon>Lachancea</taxon>
    </lineage>
</organism>
<dbReference type="OrthoDB" id="1608002at2759"/>
<dbReference type="GO" id="GO:0006796">
    <property type="term" value="P:phosphate-containing compound metabolic process"/>
    <property type="evidence" value="ECO:0007669"/>
    <property type="project" value="InterPro"/>
</dbReference>
<dbReference type="PROSITE" id="PS00387">
    <property type="entry name" value="PPASE"/>
    <property type="match status" value="1"/>
</dbReference>
<dbReference type="GO" id="GO:0004427">
    <property type="term" value="F:inorganic diphosphate phosphatase activity"/>
    <property type="evidence" value="ECO:0007669"/>
    <property type="project" value="UniProtKB-EC"/>
</dbReference>
<dbReference type="AlphaFoldDB" id="A0A1G4MHC1"/>
<dbReference type="GO" id="GO:0005737">
    <property type="term" value="C:cytoplasm"/>
    <property type="evidence" value="ECO:0007669"/>
    <property type="project" value="InterPro"/>
</dbReference>
<comment type="cofactor">
    <cofactor evidence="1">
        <name>Mg(2+)</name>
        <dbReference type="ChEBI" id="CHEBI:18420"/>
    </cofactor>
</comment>
<comment type="similarity">
    <text evidence="2">Belongs to the PPase family.</text>
</comment>
<accession>A0A1G4MHC1</accession>
<dbReference type="SUPFAM" id="SSF50324">
    <property type="entry name" value="Inorganic pyrophosphatase"/>
    <property type="match status" value="1"/>
</dbReference>